<accession>A0AAF3J218</accession>
<feature type="compositionally biased region" description="Polar residues" evidence="1">
    <location>
        <begin position="8"/>
        <end position="25"/>
    </location>
</feature>
<dbReference type="WBParaSite" id="MBELARI_LOCUS11331">
    <property type="protein sequence ID" value="MBELARI_LOCUS11331"/>
    <property type="gene ID" value="MBELARI_LOCUS11331"/>
</dbReference>
<feature type="compositionally biased region" description="Low complexity" evidence="1">
    <location>
        <begin position="51"/>
        <end position="67"/>
    </location>
</feature>
<name>A0AAF3J218_9BILA</name>
<evidence type="ECO:0000256" key="1">
    <source>
        <dbReference type="SAM" id="MobiDB-lite"/>
    </source>
</evidence>
<evidence type="ECO:0000313" key="3">
    <source>
        <dbReference type="Proteomes" id="UP000887575"/>
    </source>
</evidence>
<sequence length="360" mass="41095">MCDIIDESITQTNRSPPESDQGSSKNENDDQGEILENRKEKESSSSALTTPRSPQSPQSPQSVLSSPLEVEKVTDEGEKISDSSVEKEKNDELRERDREEVEMEKIEISDGEVTDSSEKIEATRKERKKKRKRSQSPLRSRSRKRRRRARSSSSSSRGTFEGFVLPMPDEEELDDAPFKCDECGRGKLYTIKEVAEHEIRAHDARIPCMHCSKDSESVTKLASHMQNRHPNEPVTCHFCKQDFAKKISSASKDDWENFRKHVYQEVLKKKMYVHASKDSKDSDQVALRGVGRCPHGRPVKCKNFPNCPGDRCIYLHGLCRFDRACQKTACPFDHSNRPRTCMACLNDLKGGRLHGNRSRH</sequence>
<dbReference type="Proteomes" id="UP000887575">
    <property type="component" value="Unassembled WGS sequence"/>
</dbReference>
<feature type="domain" description="C2H2-type" evidence="2">
    <location>
        <begin position="178"/>
        <end position="202"/>
    </location>
</feature>
<protein>
    <submittedName>
        <fullName evidence="4">C2H2-type domain-containing protein</fullName>
    </submittedName>
</protein>
<dbReference type="InterPro" id="IPR013087">
    <property type="entry name" value="Znf_C2H2_type"/>
</dbReference>
<feature type="compositionally biased region" description="Basic residues" evidence="1">
    <location>
        <begin position="125"/>
        <end position="150"/>
    </location>
</feature>
<organism evidence="3 4">
    <name type="scientific">Mesorhabditis belari</name>
    <dbReference type="NCBI Taxonomy" id="2138241"/>
    <lineage>
        <taxon>Eukaryota</taxon>
        <taxon>Metazoa</taxon>
        <taxon>Ecdysozoa</taxon>
        <taxon>Nematoda</taxon>
        <taxon>Chromadorea</taxon>
        <taxon>Rhabditida</taxon>
        <taxon>Rhabditina</taxon>
        <taxon>Rhabditomorpha</taxon>
        <taxon>Rhabditoidea</taxon>
        <taxon>Rhabditidae</taxon>
        <taxon>Mesorhabditinae</taxon>
        <taxon>Mesorhabditis</taxon>
    </lineage>
</organism>
<feature type="region of interest" description="Disordered" evidence="1">
    <location>
        <begin position="1"/>
        <end position="163"/>
    </location>
</feature>
<reference evidence="4" key="1">
    <citation type="submission" date="2024-02" db="UniProtKB">
        <authorList>
            <consortium name="WormBaseParasite"/>
        </authorList>
    </citation>
    <scope>IDENTIFICATION</scope>
</reference>
<proteinExistence type="predicted"/>
<feature type="compositionally biased region" description="Basic and acidic residues" evidence="1">
    <location>
        <begin position="69"/>
        <end position="108"/>
    </location>
</feature>
<evidence type="ECO:0000313" key="4">
    <source>
        <dbReference type="WBParaSite" id="MBELARI_LOCUS11331"/>
    </source>
</evidence>
<dbReference type="AlphaFoldDB" id="A0AAF3J218"/>
<feature type="domain" description="C2H2-type" evidence="2">
    <location>
        <begin position="206"/>
        <end position="229"/>
    </location>
</feature>
<evidence type="ECO:0000259" key="2">
    <source>
        <dbReference type="SMART" id="SM00355"/>
    </source>
</evidence>
<keyword evidence="3" id="KW-1185">Reference proteome</keyword>
<dbReference type="SMART" id="SM00355">
    <property type="entry name" value="ZnF_C2H2"/>
    <property type="match status" value="2"/>
</dbReference>